<keyword evidence="3 11" id="KW-0819">tRNA processing</keyword>
<keyword evidence="7 11" id="KW-0692">RNA repair</keyword>
<feature type="binding site" evidence="11">
    <location>
        <position position="41"/>
    </location>
    <ligand>
        <name>Mg(2+)</name>
        <dbReference type="ChEBI" id="CHEBI:18420"/>
    </ligand>
</feature>
<comment type="subunit">
    <text evidence="11">Homodimer.</text>
</comment>
<organism evidence="15 16">
    <name type="scientific">Oceanobacillus kapialis</name>
    <dbReference type="NCBI Taxonomy" id="481353"/>
    <lineage>
        <taxon>Bacteria</taxon>
        <taxon>Bacillati</taxon>
        <taxon>Bacillota</taxon>
        <taxon>Bacilli</taxon>
        <taxon>Bacillales</taxon>
        <taxon>Bacillaceae</taxon>
        <taxon>Oceanobacillus</taxon>
    </lineage>
</organism>
<dbReference type="HAMAP" id="MF_01263">
    <property type="entry name" value="CCA_bact_type3"/>
    <property type="match status" value="1"/>
</dbReference>
<dbReference type="Pfam" id="PF12627">
    <property type="entry name" value="PolyA_pol_RNAbd"/>
    <property type="match status" value="1"/>
</dbReference>
<feature type="binding site" evidence="11">
    <location>
        <position position="43"/>
    </location>
    <ligand>
        <name>Mg(2+)</name>
        <dbReference type="ChEBI" id="CHEBI:18420"/>
    </ligand>
</feature>
<evidence type="ECO:0000259" key="12">
    <source>
        <dbReference type="Pfam" id="PF01743"/>
    </source>
</evidence>
<feature type="binding site" evidence="11">
    <location>
        <position position="161"/>
    </location>
    <ligand>
        <name>ATP</name>
        <dbReference type="ChEBI" id="CHEBI:30616"/>
    </ligand>
</feature>
<keyword evidence="10 11" id="KW-0694">RNA-binding</keyword>
<dbReference type="RefSeq" id="WP_379564136.1">
    <property type="nucleotide sequence ID" value="NZ_JBHUMX010000045.1"/>
</dbReference>
<feature type="binding site" evidence="11">
    <location>
        <position position="28"/>
    </location>
    <ligand>
        <name>ATP</name>
        <dbReference type="ChEBI" id="CHEBI:30616"/>
    </ligand>
</feature>
<evidence type="ECO:0000256" key="5">
    <source>
        <dbReference type="ARBA" id="ARBA00022723"/>
    </source>
</evidence>
<dbReference type="InterPro" id="IPR002646">
    <property type="entry name" value="PolA_pol_head_dom"/>
</dbReference>
<evidence type="ECO:0000313" key="16">
    <source>
        <dbReference type="Proteomes" id="UP001597451"/>
    </source>
</evidence>
<dbReference type="Pfam" id="PF01743">
    <property type="entry name" value="PolyA_pol"/>
    <property type="match status" value="1"/>
</dbReference>
<evidence type="ECO:0000256" key="4">
    <source>
        <dbReference type="ARBA" id="ARBA00022695"/>
    </source>
</evidence>
<feature type="domain" description="CCA-adding enzyme C-terminal" evidence="14">
    <location>
        <begin position="253"/>
        <end position="391"/>
    </location>
</feature>
<evidence type="ECO:0000313" key="15">
    <source>
        <dbReference type="EMBL" id="MFD2630665.1"/>
    </source>
</evidence>
<comment type="miscellaneous">
    <text evidence="11">A single active site specifically recognizes both ATP and CTP and is responsible for their addition.</text>
</comment>
<dbReference type="PANTHER" id="PTHR46173:SF1">
    <property type="entry name" value="CCA TRNA NUCLEOTIDYLTRANSFERASE 1, MITOCHONDRIAL"/>
    <property type="match status" value="1"/>
</dbReference>
<accession>A0ABW5Q5F1</accession>
<keyword evidence="9 11" id="KW-0460">Magnesium</keyword>
<evidence type="ECO:0000256" key="1">
    <source>
        <dbReference type="ARBA" id="ARBA00001946"/>
    </source>
</evidence>
<dbReference type="Gene3D" id="1.20.58.560">
    <property type="match status" value="1"/>
</dbReference>
<feature type="binding site" evidence="11">
    <location>
        <position position="31"/>
    </location>
    <ligand>
        <name>ATP</name>
        <dbReference type="ChEBI" id="CHEBI:30616"/>
    </ligand>
</feature>
<feature type="binding site" evidence="11">
    <location>
        <position position="158"/>
    </location>
    <ligand>
        <name>CTP</name>
        <dbReference type="ChEBI" id="CHEBI:37563"/>
    </ligand>
</feature>
<comment type="caution">
    <text evidence="15">The sequence shown here is derived from an EMBL/GenBank/DDBJ whole genome shotgun (WGS) entry which is preliminary data.</text>
</comment>
<dbReference type="EMBL" id="JBHUMX010000045">
    <property type="protein sequence ID" value="MFD2630665.1"/>
    <property type="molecule type" value="Genomic_DNA"/>
</dbReference>
<feature type="binding site" evidence="11">
    <location>
        <position position="112"/>
    </location>
    <ligand>
        <name>ATP</name>
        <dbReference type="ChEBI" id="CHEBI:30616"/>
    </ligand>
</feature>
<protein>
    <recommendedName>
        <fullName evidence="11">CCA-adding enzyme</fullName>
        <ecNumber evidence="11">2.7.7.72</ecNumber>
    </recommendedName>
    <alternativeName>
        <fullName evidence="11">CCA tRNA nucleotidyltransferase</fullName>
    </alternativeName>
    <alternativeName>
        <fullName evidence="11">tRNA CCA-pyrophosphorylase</fullName>
    </alternativeName>
    <alternativeName>
        <fullName evidence="11">tRNA adenylyl-/cytidylyl- transferase</fullName>
    </alternativeName>
    <alternativeName>
        <fullName evidence="11">tRNA nucleotidyltransferase</fullName>
    </alternativeName>
    <alternativeName>
        <fullName evidence="11">tRNA-NT</fullName>
    </alternativeName>
</protein>
<evidence type="ECO:0000256" key="8">
    <source>
        <dbReference type="ARBA" id="ARBA00022840"/>
    </source>
</evidence>
<feature type="domain" description="tRNA nucleotidyltransferase/poly(A) polymerase RNA and SrmB- binding" evidence="13">
    <location>
        <begin position="170"/>
        <end position="228"/>
    </location>
</feature>
<sequence>MLDHPFKEATAIIENIENNGHEAYFVGGCVRDFLLGREIRDVDIATSATPTFIQKIFEKVIPVGIEHGTVIVRHLHTSYEITTFRIDGAYSDQRHPDQVSFINKIDKDLERRDFTINAMAMDKQGKIIDLFDGRKDIANRIIRTVGNGYDRFREDALRMIRAVRFASQLGFSLDLETKEQINTLKHEVNKLAVERISNEMEKFFAGTYVSKAFEELKTTELVYQLPVFKEHSDLIKRLPREQSPLHSLAEVFAFFHLLKQEITIQYWIKAWKASNQTKQEATLLIRAVINYRTYDLNDWTIYQLPRHLYGAFRRLLKALLEKRPSYEEIERIATDLPIKTRNQLQLNGNDVVGQFPGVDKGPWIQKRLHEMEYLVVMRELPNDKDRLKEWLQSNPPGAN</sequence>
<keyword evidence="6 11" id="KW-0547">Nucleotide-binding</keyword>
<dbReference type="InterPro" id="IPR032810">
    <property type="entry name" value="CCA-adding_enz_C"/>
</dbReference>
<dbReference type="InterPro" id="IPR023068">
    <property type="entry name" value="CCA-adding_enz_firmicutes"/>
</dbReference>
<reference evidence="16" key="1">
    <citation type="journal article" date="2019" name="Int. J. Syst. Evol. Microbiol.">
        <title>The Global Catalogue of Microorganisms (GCM) 10K type strain sequencing project: providing services to taxonomists for standard genome sequencing and annotation.</title>
        <authorList>
            <consortium name="The Broad Institute Genomics Platform"/>
            <consortium name="The Broad Institute Genome Sequencing Center for Infectious Disease"/>
            <person name="Wu L."/>
            <person name="Ma J."/>
        </authorList>
    </citation>
    <scope>NUCLEOTIDE SEQUENCE [LARGE SCALE GENOMIC DNA]</scope>
    <source>
        <strain evidence="16">TISTR 1858</strain>
    </source>
</reference>
<comment type="cofactor">
    <cofactor evidence="1 11">
        <name>Mg(2+)</name>
        <dbReference type="ChEBI" id="CHEBI:18420"/>
    </cofactor>
</comment>
<comment type="similarity">
    <text evidence="11">Belongs to the tRNA nucleotidyltransferase/poly(A) polymerase family. Bacterial CCA-adding enzyme type 3 subfamily.</text>
</comment>
<feature type="binding site" evidence="11">
    <location>
        <position position="155"/>
    </location>
    <ligand>
        <name>CTP</name>
        <dbReference type="ChEBI" id="CHEBI:37563"/>
    </ligand>
</feature>
<evidence type="ECO:0000256" key="2">
    <source>
        <dbReference type="ARBA" id="ARBA00022679"/>
    </source>
</evidence>
<feature type="binding site" evidence="11">
    <location>
        <position position="112"/>
    </location>
    <ligand>
        <name>CTP</name>
        <dbReference type="ChEBI" id="CHEBI:37563"/>
    </ligand>
</feature>
<dbReference type="Gene3D" id="1.10.110.30">
    <property type="match status" value="1"/>
</dbReference>
<feature type="binding site" evidence="11">
    <location>
        <position position="164"/>
    </location>
    <ligand>
        <name>ATP</name>
        <dbReference type="ChEBI" id="CHEBI:30616"/>
    </ligand>
</feature>
<evidence type="ECO:0000259" key="14">
    <source>
        <dbReference type="Pfam" id="PF13735"/>
    </source>
</evidence>
<evidence type="ECO:0000256" key="6">
    <source>
        <dbReference type="ARBA" id="ARBA00022741"/>
    </source>
</evidence>
<dbReference type="Gene3D" id="1.10.246.80">
    <property type="match status" value="1"/>
</dbReference>
<dbReference type="Proteomes" id="UP001597451">
    <property type="component" value="Unassembled WGS sequence"/>
</dbReference>
<feature type="binding site" evidence="11">
    <location>
        <position position="164"/>
    </location>
    <ligand>
        <name>CTP</name>
        <dbReference type="ChEBI" id="CHEBI:37563"/>
    </ligand>
</feature>
<comment type="catalytic activity">
    <reaction evidence="11">
        <text>a tRNA precursor + 2 CTP + ATP = a tRNA with a 3' CCA end + 3 diphosphate</text>
        <dbReference type="Rhea" id="RHEA:14433"/>
        <dbReference type="Rhea" id="RHEA-COMP:10465"/>
        <dbReference type="Rhea" id="RHEA-COMP:10468"/>
        <dbReference type="ChEBI" id="CHEBI:30616"/>
        <dbReference type="ChEBI" id="CHEBI:33019"/>
        <dbReference type="ChEBI" id="CHEBI:37563"/>
        <dbReference type="ChEBI" id="CHEBI:74896"/>
        <dbReference type="ChEBI" id="CHEBI:83071"/>
        <dbReference type="EC" id="2.7.7.72"/>
    </reaction>
</comment>
<keyword evidence="4 11" id="KW-0548">Nucleotidyltransferase</keyword>
<evidence type="ECO:0000256" key="7">
    <source>
        <dbReference type="ARBA" id="ARBA00022800"/>
    </source>
</evidence>
<dbReference type="Gene3D" id="3.30.460.10">
    <property type="entry name" value="Beta Polymerase, domain 2"/>
    <property type="match status" value="1"/>
</dbReference>
<feature type="binding site" evidence="11">
    <location>
        <position position="161"/>
    </location>
    <ligand>
        <name>CTP</name>
        <dbReference type="ChEBI" id="CHEBI:37563"/>
    </ligand>
</feature>
<evidence type="ECO:0000256" key="11">
    <source>
        <dbReference type="HAMAP-Rule" id="MF_01263"/>
    </source>
</evidence>
<dbReference type="SUPFAM" id="SSF81301">
    <property type="entry name" value="Nucleotidyltransferase"/>
    <property type="match status" value="1"/>
</dbReference>
<dbReference type="InterPro" id="IPR043519">
    <property type="entry name" value="NT_sf"/>
</dbReference>
<feature type="binding site" evidence="11">
    <location>
        <position position="158"/>
    </location>
    <ligand>
        <name>ATP</name>
        <dbReference type="ChEBI" id="CHEBI:30616"/>
    </ligand>
</feature>
<feature type="binding site" evidence="11">
    <location>
        <position position="155"/>
    </location>
    <ligand>
        <name>ATP</name>
        <dbReference type="ChEBI" id="CHEBI:30616"/>
    </ligand>
</feature>
<evidence type="ECO:0000256" key="10">
    <source>
        <dbReference type="ARBA" id="ARBA00022884"/>
    </source>
</evidence>
<proteinExistence type="inferred from homology"/>
<keyword evidence="8 11" id="KW-0067">ATP-binding</keyword>
<dbReference type="NCBIfam" id="NF009814">
    <property type="entry name" value="PRK13299.1"/>
    <property type="match status" value="1"/>
</dbReference>
<dbReference type="Pfam" id="PF13735">
    <property type="entry name" value="tRNA_NucTran2_2"/>
    <property type="match status" value="1"/>
</dbReference>
<feature type="domain" description="Poly A polymerase head" evidence="12">
    <location>
        <begin position="23"/>
        <end position="143"/>
    </location>
</feature>
<dbReference type="InterPro" id="IPR032828">
    <property type="entry name" value="PolyA_RNA-bd"/>
</dbReference>
<dbReference type="InterPro" id="IPR050264">
    <property type="entry name" value="Bact_CCA-adding_enz_type3_sf"/>
</dbReference>
<dbReference type="PANTHER" id="PTHR46173">
    <property type="entry name" value="CCA TRNA NUCLEOTIDYLTRANSFERASE 1, MITOCHONDRIAL"/>
    <property type="match status" value="1"/>
</dbReference>
<comment type="catalytic activity">
    <reaction evidence="11">
        <text>a tRNA with a 3' CCA end + 2 CTP + ATP = a tRNA with a 3' CCACCA end + 3 diphosphate</text>
        <dbReference type="Rhea" id="RHEA:76235"/>
        <dbReference type="Rhea" id="RHEA-COMP:10468"/>
        <dbReference type="Rhea" id="RHEA-COMP:18655"/>
        <dbReference type="ChEBI" id="CHEBI:30616"/>
        <dbReference type="ChEBI" id="CHEBI:33019"/>
        <dbReference type="ChEBI" id="CHEBI:37563"/>
        <dbReference type="ChEBI" id="CHEBI:83071"/>
        <dbReference type="ChEBI" id="CHEBI:195187"/>
    </reaction>
</comment>
<feature type="binding site" evidence="11">
    <location>
        <position position="31"/>
    </location>
    <ligand>
        <name>CTP</name>
        <dbReference type="ChEBI" id="CHEBI:37563"/>
    </ligand>
</feature>
<evidence type="ECO:0000256" key="9">
    <source>
        <dbReference type="ARBA" id="ARBA00022842"/>
    </source>
</evidence>
<comment type="function">
    <text evidence="11">Catalyzes the addition and repair of the essential 3'-terminal CCA sequence in tRNAs without using a nucleic acid template. Adds these three nucleotides in the order of C, C, and A to the tRNA nucleotide-73, using CTP and ATP as substrates and producing inorganic pyrophosphate. tRNA 3'-terminal CCA addition is required both for tRNA processing and repair. Also involved in tRNA surveillance by mediating tandem CCA addition to generate a CCACCA at the 3' terminus of unstable tRNAs. While stable tRNAs receive only 3'-terminal CCA, unstable tRNAs are marked with CCACCA and rapidly degraded.</text>
</comment>
<keyword evidence="5 11" id="KW-0479">Metal-binding</keyword>
<dbReference type="CDD" id="cd05398">
    <property type="entry name" value="NT_ClassII-CCAase"/>
    <property type="match status" value="1"/>
</dbReference>
<evidence type="ECO:0000256" key="3">
    <source>
        <dbReference type="ARBA" id="ARBA00022694"/>
    </source>
</evidence>
<dbReference type="EC" id="2.7.7.72" evidence="11"/>
<feature type="binding site" evidence="11">
    <location>
        <position position="28"/>
    </location>
    <ligand>
        <name>CTP</name>
        <dbReference type="ChEBI" id="CHEBI:37563"/>
    </ligand>
</feature>
<keyword evidence="2 11" id="KW-0808">Transferase</keyword>
<name>A0ABW5Q5F1_9BACI</name>
<keyword evidence="16" id="KW-1185">Reference proteome</keyword>
<gene>
    <name evidence="11" type="primary">cca</name>
    <name evidence="15" type="ORF">ACFSUN_18005</name>
</gene>
<dbReference type="SUPFAM" id="SSF81891">
    <property type="entry name" value="Poly A polymerase C-terminal region-like"/>
    <property type="match status" value="1"/>
</dbReference>
<evidence type="ECO:0000259" key="13">
    <source>
        <dbReference type="Pfam" id="PF12627"/>
    </source>
</evidence>
<dbReference type="GO" id="GO:0004810">
    <property type="term" value="F:CCA tRNA nucleotidyltransferase activity"/>
    <property type="evidence" value="ECO:0007669"/>
    <property type="project" value="UniProtKB-EC"/>
</dbReference>